<feature type="transmembrane region" description="Helical" evidence="7">
    <location>
        <begin position="103"/>
        <end position="123"/>
    </location>
</feature>
<evidence type="ECO:0000256" key="4">
    <source>
        <dbReference type="ARBA" id="ARBA00022692"/>
    </source>
</evidence>
<dbReference type="GO" id="GO:0055085">
    <property type="term" value="P:transmembrane transport"/>
    <property type="evidence" value="ECO:0007669"/>
    <property type="project" value="InterPro"/>
</dbReference>
<evidence type="ECO:0000313" key="10">
    <source>
        <dbReference type="Proteomes" id="UP000008457"/>
    </source>
</evidence>
<accession>F4A265</accession>
<organism evidence="9 10">
    <name type="scientific">Mahella australiensis (strain DSM 15567 / CIP 107919 / 50-1 BON)</name>
    <dbReference type="NCBI Taxonomy" id="697281"/>
    <lineage>
        <taxon>Bacteria</taxon>
        <taxon>Bacillati</taxon>
        <taxon>Bacillota</taxon>
        <taxon>Clostridia</taxon>
        <taxon>Thermoanaerobacterales</taxon>
        <taxon>Thermoanaerobacterales Family IV. Incertae Sedis</taxon>
        <taxon>Mahella</taxon>
    </lineage>
</organism>
<keyword evidence="3" id="KW-1003">Cell membrane</keyword>
<dbReference type="STRING" id="697281.Mahau_2028"/>
<dbReference type="Gene3D" id="1.10.3720.10">
    <property type="entry name" value="MetI-like"/>
    <property type="match status" value="1"/>
</dbReference>
<dbReference type="InterPro" id="IPR000515">
    <property type="entry name" value="MetI-like"/>
</dbReference>
<feature type="transmembrane region" description="Helical" evidence="7">
    <location>
        <begin position="237"/>
        <end position="256"/>
    </location>
</feature>
<comment type="similarity">
    <text evidence="7">Belongs to the binding-protein-dependent transport system permease family.</text>
</comment>
<gene>
    <name evidence="9" type="ordered locus">Mahau_2028</name>
</gene>
<sequence length="272" mass="30028">MKKFANVILYVFLIIIMLLCLIPFYSMLISSTHDNTSITTKLLVLPSNNFLDNYARLTQTINVWRGFLNSAIIAISSTTLTLYFSALVAYGFSKFQFYGRDSLFAFVVATMMIPGQLGIIGFYKLMNDIGLINSYIPLIIPSIANAFGIFFMKQMCDTAVPNEIIEASYVDGCGELKLFNSIVLPMLLPALAALGILSFIGAWNSFLMPLIILIDNSLQPLPVMIASVRTQFTADYGAQYVGILISVMPIIIIFSISSRWIMNSVSIGAVKG</sequence>
<evidence type="ECO:0000256" key="6">
    <source>
        <dbReference type="ARBA" id="ARBA00023136"/>
    </source>
</evidence>
<evidence type="ECO:0000256" key="1">
    <source>
        <dbReference type="ARBA" id="ARBA00004651"/>
    </source>
</evidence>
<dbReference type="PANTHER" id="PTHR43744:SF2">
    <property type="entry name" value="ARABINOOLIGOSACCHARIDES TRANSPORT SYSTEM PERMEASE PROTEIN ARAQ"/>
    <property type="match status" value="1"/>
</dbReference>
<keyword evidence="4 7" id="KW-0812">Transmembrane</keyword>
<keyword evidence="2 7" id="KW-0813">Transport</keyword>
<evidence type="ECO:0000256" key="7">
    <source>
        <dbReference type="RuleBase" id="RU363032"/>
    </source>
</evidence>
<dbReference type="Proteomes" id="UP000008457">
    <property type="component" value="Chromosome"/>
</dbReference>
<evidence type="ECO:0000313" key="9">
    <source>
        <dbReference type="EMBL" id="AEE97204.1"/>
    </source>
</evidence>
<name>F4A265_MAHA5</name>
<keyword evidence="10" id="KW-1185">Reference proteome</keyword>
<evidence type="ECO:0000256" key="2">
    <source>
        <dbReference type="ARBA" id="ARBA00022448"/>
    </source>
</evidence>
<keyword evidence="6 7" id="KW-0472">Membrane</keyword>
<dbReference type="EMBL" id="CP002360">
    <property type="protein sequence ID" value="AEE97204.1"/>
    <property type="molecule type" value="Genomic_DNA"/>
</dbReference>
<dbReference type="KEGG" id="mas:Mahau_2028"/>
<dbReference type="RefSeq" id="WP_013781632.1">
    <property type="nucleotide sequence ID" value="NC_015520.1"/>
</dbReference>
<dbReference type="Pfam" id="PF00528">
    <property type="entry name" value="BPD_transp_1"/>
    <property type="match status" value="1"/>
</dbReference>
<proteinExistence type="inferred from homology"/>
<dbReference type="CDD" id="cd06261">
    <property type="entry name" value="TM_PBP2"/>
    <property type="match status" value="1"/>
</dbReference>
<dbReference type="PROSITE" id="PS50928">
    <property type="entry name" value="ABC_TM1"/>
    <property type="match status" value="1"/>
</dbReference>
<evidence type="ECO:0000259" key="8">
    <source>
        <dbReference type="PROSITE" id="PS50928"/>
    </source>
</evidence>
<dbReference type="GO" id="GO:0005886">
    <property type="term" value="C:plasma membrane"/>
    <property type="evidence" value="ECO:0007669"/>
    <property type="project" value="UniProtKB-SubCell"/>
</dbReference>
<feature type="transmembrane region" description="Helical" evidence="7">
    <location>
        <begin position="187"/>
        <end position="214"/>
    </location>
</feature>
<dbReference type="SUPFAM" id="SSF161098">
    <property type="entry name" value="MetI-like"/>
    <property type="match status" value="1"/>
</dbReference>
<evidence type="ECO:0000256" key="3">
    <source>
        <dbReference type="ARBA" id="ARBA00022475"/>
    </source>
</evidence>
<protein>
    <submittedName>
        <fullName evidence="9">Binding-protein-dependent transport systems inner membrane component</fullName>
    </submittedName>
</protein>
<dbReference type="HOGENOM" id="CLU_016047_1_1_9"/>
<reference evidence="9 10" key="2">
    <citation type="journal article" date="2011" name="Stand. Genomic Sci.">
        <title>Complete genome sequence of Mahella australiensis type strain (50-1 BON).</title>
        <authorList>
            <person name="Sikorski J."/>
            <person name="Teshima H."/>
            <person name="Nolan M."/>
            <person name="Lucas S."/>
            <person name="Hammon N."/>
            <person name="Deshpande S."/>
            <person name="Cheng J.F."/>
            <person name="Pitluck S."/>
            <person name="Liolios K."/>
            <person name="Pagani I."/>
            <person name="Ivanova N."/>
            <person name="Huntemann M."/>
            <person name="Mavromatis K."/>
            <person name="Ovchinikova G."/>
            <person name="Pati A."/>
            <person name="Tapia R."/>
            <person name="Han C."/>
            <person name="Goodwin L."/>
            <person name="Chen A."/>
            <person name="Palaniappan K."/>
            <person name="Land M."/>
            <person name="Hauser L."/>
            <person name="Ngatchou-Djao O.D."/>
            <person name="Rohde M."/>
            <person name="Pukall R."/>
            <person name="Spring S."/>
            <person name="Abt B."/>
            <person name="Goker M."/>
            <person name="Detter J.C."/>
            <person name="Woyke T."/>
            <person name="Bristow J."/>
            <person name="Markowitz V."/>
            <person name="Hugenholtz P."/>
            <person name="Eisen J.A."/>
            <person name="Kyrpides N.C."/>
            <person name="Klenk H.P."/>
            <person name="Lapidus A."/>
        </authorList>
    </citation>
    <scope>NUCLEOTIDE SEQUENCE [LARGE SCALE GENOMIC DNA]</scope>
    <source>
        <strain evidence="10">DSM 15567 / CIP 107919 / 50-1 BON</strain>
    </source>
</reference>
<dbReference type="AlphaFoldDB" id="F4A265"/>
<reference evidence="10" key="1">
    <citation type="submission" date="2010-11" db="EMBL/GenBank/DDBJ databases">
        <title>The complete genome of Mahella australiensis DSM 15567.</title>
        <authorList>
            <consortium name="US DOE Joint Genome Institute (JGI-PGF)"/>
            <person name="Lucas S."/>
            <person name="Copeland A."/>
            <person name="Lapidus A."/>
            <person name="Bruce D."/>
            <person name="Goodwin L."/>
            <person name="Pitluck S."/>
            <person name="Kyrpides N."/>
            <person name="Mavromatis K."/>
            <person name="Pagani I."/>
            <person name="Ivanova N."/>
            <person name="Teshima H."/>
            <person name="Brettin T."/>
            <person name="Detter J.C."/>
            <person name="Han C."/>
            <person name="Tapia R."/>
            <person name="Land M."/>
            <person name="Hauser L."/>
            <person name="Markowitz V."/>
            <person name="Cheng J.-F."/>
            <person name="Hugenholtz P."/>
            <person name="Woyke T."/>
            <person name="Wu D."/>
            <person name="Spring S."/>
            <person name="Pukall R."/>
            <person name="Steenblock K."/>
            <person name="Schneider S."/>
            <person name="Klenk H.-P."/>
            <person name="Eisen J.A."/>
        </authorList>
    </citation>
    <scope>NUCLEOTIDE SEQUENCE [LARGE SCALE GENOMIC DNA]</scope>
    <source>
        <strain evidence="10">DSM 15567 / CIP 107919 / 50-1 BON</strain>
    </source>
</reference>
<dbReference type="eggNOG" id="COG0395">
    <property type="taxonomic scope" value="Bacteria"/>
</dbReference>
<dbReference type="InterPro" id="IPR035906">
    <property type="entry name" value="MetI-like_sf"/>
</dbReference>
<dbReference type="OrthoDB" id="9787837at2"/>
<feature type="transmembrane region" description="Helical" evidence="7">
    <location>
        <begin position="67"/>
        <end position="91"/>
    </location>
</feature>
<evidence type="ECO:0000256" key="5">
    <source>
        <dbReference type="ARBA" id="ARBA00022989"/>
    </source>
</evidence>
<keyword evidence="5 7" id="KW-1133">Transmembrane helix</keyword>
<feature type="domain" description="ABC transmembrane type-1" evidence="8">
    <location>
        <begin position="67"/>
        <end position="257"/>
    </location>
</feature>
<feature type="transmembrane region" description="Helical" evidence="7">
    <location>
        <begin position="7"/>
        <end position="28"/>
    </location>
</feature>
<comment type="subcellular location">
    <subcellularLocation>
        <location evidence="1 7">Cell membrane</location>
        <topology evidence="1 7">Multi-pass membrane protein</topology>
    </subcellularLocation>
</comment>
<dbReference type="PANTHER" id="PTHR43744">
    <property type="entry name" value="ABC TRANSPORTER PERMEASE PROTEIN MG189-RELATED-RELATED"/>
    <property type="match status" value="1"/>
</dbReference>
<feature type="transmembrane region" description="Helical" evidence="7">
    <location>
        <begin position="135"/>
        <end position="152"/>
    </location>
</feature>